<feature type="transmembrane region" description="Helical" evidence="2">
    <location>
        <begin position="20"/>
        <end position="42"/>
    </location>
</feature>
<gene>
    <name evidence="4" type="ORF">LJ207_05850</name>
</gene>
<keyword evidence="5" id="KW-1185">Reference proteome</keyword>
<dbReference type="PANTHER" id="PTHR33392">
    <property type="entry name" value="POLYISOPRENYL-TEICHOIC ACID--PEPTIDOGLYCAN TEICHOIC ACID TRANSFERASE TAGU"/>
    <property type="match status" value="1"/>
</dbReference>
<keyword evidence="2" id="KW-0472">Membrane</keyword>
<reference evidence="4 5" key="1">
    <citation type="submission" date="2021-10" db="EMBL/GenBank/DDBJ databases">
        <authorList>
            <person name="Grouzdev D.S."/>
            <person name="Pantiukh K.S."/>
            <person name="Krutkina M.S."/>
        </authorList>
    </citation>
    <scope>NUCLEOTIDE SEQUENCE [LARGE SCALE GENOMIC DNA]</scope>
    <source>
        <strain evidence="4 5">Z-7514</strain>
    </source>
</reference>
<dbReference type="InterPro" id="IPR050922">
    <property type="entry name" value="LytR/CpsA/Psr_CW_biosynth"/>
</dbReference>
<accession>A0AAW4WXV5</accession>
<comment type="caution">
    <text evidence="4">The sequence shown here is derived from an EMBL/GenBank/DDBJ whole genome shotgun (WGS) entry which is preliminary data.</text>
</comment>
<dbReference type="Proteomes" id="UP001199296">
    <property type="component" value="Unassembled WGS sequence"/>
</dbReference>
<keyword evidence="2" id="KW-1133">Transmembrane helix</keyword>
<name>A0AAW4WXV5_9FIRM</name>
<evidence type="ECO:0000313" key="5">
    <source>
        <dbReference type="Proteomes" id="UP001199296"/>
    </source>
</evidence>
<dbReference type="RefSeq" id="WP_229345060.1">
    <property type="nucleotide sequence ID" value="NZ_JAJFAT010000006.1"/>
</dbReference>
<dbReference type="InterPro" id="IPR004474">
    <property type="entry name" value="LytR_CpsA_psr"/>
</dbReference>
<sequence length="286" mass="32897">MSENNAENNQQDNQAGNNKYKWLGIALIALLILFIAYTGYYLERGMEPVDDDLIIGGDEIEEDPGFLDRILGLMNLGESTFDKELDILFVGLDDTADKDLDEVEANSIMIVQIRPEQELIIVETVDESMEYQDTALRDFDFRELNTIVAEAKAREFDHYLYLNFPGFEKVIDELGGVQITLEDQLRVPDLGLNLRAGNNLLSGKEALNYVRWKDLNNDTRLQRQRQVINAVLERIRGNNFLFNVRDLYNTVVNTYNSVETDISPVLATEILNYLRENRDIELEFID</sequence>
<proteinExistence type="inferred from homology"/>
<evidence type="ECO:0000256" key="1">
    <source>
        <dbReference type="ARBA" id="ARBA00006068"/>
    </source>
</evidence>
<feature type="domain" description="Cell envelope-related transcriptional attenuator" evidence="3">
    <location>
        <begin position="147"/>
        <end position="235"/>
    </location>
</feature>
<keyword evidence="2" id="KW-0812">Transmembrane</keyword>
<evidence type="ECO:0000256" key="2">
    <source>
        <dbReference type="SAM" id="Phobius"/>
    </source>
</evidence>
<evidence type="ECO:0000313" key="4">
    <source>
        <dbReference type="EMBL" id="MCC3144848.1"/>
    </source>
</evidence>
<dbReference type="Gene3D" id="3.40.630.190">
    <property type="entry name" value="LCP protein"/>
    <property type="match status" value="1"/>
</dbReference>
<dbReference type="AlphaFoldDB" id="A0AAW4WXV5"/>
<dbReference type="Pfam" id="PF03816">
    <property type="entry name" value="LytR_cpsA_psr"/>
    <property type="match status" value="1"/>
</dbReference>
<dbReference type="PANTHER" id="PTHR33392:SF6">
    <property type="entry name" value="POLYISOPRENYL-TEICHOIC ACID--PEPTIDOGLYCAN TEICHOIC ACID TRANSFERASE TAGU"/>
    <property type="match status" value="1"/>
</dbReference>
<evidence type="ECO:0000259" key="3">
    <source>
        <dbReference type="Pfam" id="PF03816"/>
    </source>
</evidence>
<protein>
    <submittedName>
        <fullName evidence="4">LCP family protein</fullName>
    </submittedName>
</protein>
<comment type="similarity">
    <text evidence="1">Belongs to the LytR/CpsA/Psr (LCP) family.</text>
</comment>
<organism evidence="4 5">
    <name type="scientific">Halanaerobium polyolivorans</name>
    <dbReference type="NCBI Taxonomy" id="2886943"/>
    <lineage>
        <taxon>Bacteria</taxon>
        <taxon>Bacillati</taxon>
        <taxon>Bacillota</taxon>
        <taxon>Clostridia</taxon>
        <taxon>Halanaerobiales</taxon>
        <taxon>Halanaerobiaceae</taxon>
        <taxon>Halanaerobium</taxon>
    </lineage>
</organism>
<dbReference type="EMBL" id="JAJFAT010000006">
    <property type="protein sequence ID" value="MCC3144848.1"/>
    <property type="molecule type" value="Genomic_DNA"/>
</dbReference>